<feature type="coiled-coil region" evidence="3">
    <location>
        <begin position="244"/>
        <end position="271"/>
    </location>
</feature>
<dbReference type="Proteomes" id="UP000247371">
    <property type="component" value="Unassembled WGS sequence"/>
</dbReference>
<comment type="similarity">
    <text evidence="1">Belongs to the MobA/MobL family.</text>
</comment>
<evidence type="ECO:0000259" key="5">
    <source>
        <dbReference type="Pfam" id="PF03389"/>
    </source>
</evidence>
<feature type="domain" description="MobA/MobL protein" evidence="5">
    <location>
        <begin position="17"/>
        <end position="231"/>
    </location>
</feature>
<evidence type="ECO:0000256" key="3">
    <source>
        <dbReference type="SAM" id="Coils"/>
    </source>
</evidence>
<dbReference type="Gene3D" id="3.30.930.30">
    <property type="match status" value="1"/>
</dbReference>
<evidence type="ECO:0000313" key="7">
    <source>
        <dbReference type="Proteomes" id="UP000247371"/>
    </source>
</evidence>
<keyword evidence="7" id="KW-1185">Reference proteome</keyword>
<dbReference type="RefSeq" id="WP_110557957.1">
    <property type="nucleotide sequence ID" value="NZ_NKUB01000113.1"/>
</dbReference>
<evidence type="ECO:0000256" key="4">
    <source>
        <dbReference type="SAM" id="MobiDB-lite"/>
    </source>
</evidence>
<dbReference type="Pfam" id="PF03389">
    <property type="entry name" value="MobA_MobL"/>
    <property type="match status" value="1"/>
</dbReference>
<organism evidence="6 7">
    <name type="scientific">Komagataeibacter swingsii</name>
    <dbReference type="NCBI Taxonomy" id="215220"/>
    <lineage>
        <taxon>Bacteria</taxon>
        <taxon>Pseudomonadati</taxon>
        <taxon>Pseudomonadota</taxon>
        <taxon>Alphaproteobacteria</taxon>
        <taxon>Acetobacterales</taxon>
        <taxon>Acetobacteraceae</taxon>
        <taxon>Komagataeibacter</taxon>
    </lineage>
</organism>
<dbReference type="AlphaFoldDB" id="A0A2V4QZW8"/>
<feature type="compositionally biased region" description="Basic and acidic residues" evidence="4">
    <location>
        <begin position="473"/>
        <end position="494"/>
    </location>
</feature>
<evidence type="ECO:0000256" key="1">
    <source>
        <dbReference type="ARBA" id="ARBA00010873"/>
    </source>
</evidence>
<comment type="caution">
    <text evidence="6">The sequence shown here is derived from an EMBL/GenBank/DDBJ whole genome shotgun (WGS) entry which is preliminary data.</text>
</comment>
<dbReference type="NCBIfam" id="NF041496">
    <property type="entry name" value="MobQ"/>
    <property type="match status" value="1"/>
</dbReference>
<accession>A0A2V4QZW8</accession>
<keyword evidence="2" id="KW-0184">Conjugation</keyword>
<feature type="region of interest" description="Disordered" evidence="4">
    <location>
        <begin position="473"/>
        <end position="522"/>
    </location>
</feature>
<feature type="compositionally biased region" description="Acidic residues" evidence="4">
    <location>
        <begin position="506"/>
        <end position="516"/>
    </location>
</feature>
<evidence type="ECO:0000256" key="2">
    <source>
        <dbReference type="ARBA" id="ARBA00022971"/>
    </source>
</evidence>
<evidence type="ECO:0000313" key="6">
    <source>
        <dbReference type="EMBL" id="PYD68043.1"/>
    </source>
</evidence>
<keyword evidence="3" id="KW-0175">Coiled coil</keyword>
<name>A0A2V4QZW8_9PROT</name>
<protein>
    <recommendedName>
        <fullName evidence="5">MobA/MobL protein domain-containing protein</fullName>
    </recommendedName>
</protein>
<gene>
    <name evidence="6" type="ORF">CFR76_17470</name>
</gene>
<sequence length="522" mass="59039">MALYRAETKPISRKDGRSAVAAAAYRSGASLVDDRTGNAHDYTRRRGVVATGIITPDGQGCERNALWNGAEAAEKRKDARTAREWVLALPAELTDAQRQELTERFSRSLAERFGVAVDFAIHRPGKEGDQRNHHAHVLTTTRQVSHDASGALVFGDKAQPEQSDAQLRKQGIEKGAVLVEEVRALWEMQGNAALEAAGEAIRIDRRSLKARGIDRTPTVHLGPSVTALERRGRRTDGGNLNRAIEQDNEQKAALTAEIIDLQAERERRAREEAGFIAEWNAYLRARKPDLLDFDGLRKHAADELAGGEVRLRQGIVKDTPEYAQKTKEIREMEARITEESRSLMYAERWRDDCEEEISEWSARVGFFARLRPPPEIREKKEQAEQARSDIRRSSGILSGLRATLELAKKLFKEWFLAEVNSPQLDDRWRYRSLALDGIKRECDNKLAEERAARAKARQMEDLRLHREAEAIRKERLEQEAQRQKSQVVERKQKVEPPPPSSGASDPGDDFEDDWDDSPSFGM</sequence>
<reference evidence="6 7" key="1">
    <citation type="submission" date="2017-07" db="EMBL/GenBank/DDBJ databases">
        <title>A draft genome sequence of Komagataeibacter swingsii LMG 22125.</title>
        <authorList>
            <person name="Skraban J."/>
            <person name="Cleenwerck I."/>
            <person name="Vandamme P."/>
            <person name="Trcek J."/>
        </authorList>
    </citation>
    <scope>NUCLEOTIDE SEQUENCE [LARGE SCALE GENOMIC DNA]</scope>
    <source>
        <strain evidence="6 7">LMG 22125</strain>
    </source>
</reference>
<dbReference type="InterPro" id="IPR005053">
    <property type="entry name" value="MobA_MobL"/>
</dbReference>
<proteinExistence type="inferred from homology"/>
<dbReference type="EMBL" id="NKUB01000113">
    <property type="protein sequence ID" value="PYD68043.1"/>
    <property type="molecule type" value="Genomic_DNA"/>
</dbReference>